<proteinExistence type="predicted"/>
<dbReference type="AlphaFoldDB" id="A0A0F9CN64"/>
<name>A0A0F9CN64_9ZZZZ</name>
<evidence type="ECO:0000313" key="1">
    <source>
        <dbReference type="EMBL" id="KKL07111.1"/>
    </source>
</evidence>
<reference evidence="1" key="1">
    <citation type="journal article" date="2015" name="Nature">
        <title>Complex archaea that bridge the gap between prokaryotes and eukaryotes.</title>
        <authorList>
            <person name="Spang A."/>
            <person name="Saw J.H."/>
            <person name="Jorgensen S.L."/>
            <person name="Zaremba-Niedzwiedzka K."/>
            <person name="Martijn J."/>
            <person name="Lind A.E."/>
            <person name="van Eijk R."/>
            <person name="Schleper C."/>
            <person name="Guy L."/>
            <person name="Ettema T.J."/>
        </authorList>
    </citation>
    <scope>NUCLEOTIDE SEQUENCE</scope>
</reference>
<comment type="caution">
    <text evidence="1">The sequence shown here is derived from an EMBL/GenBank/DDBJ whole genome shotgun (WGS) entry which is preliminary data.</text>
</comment>
<sequence length="66" mass="6825">MPLGTPSSVSEMGGLMTHPVWDYEIVKPQVEAAAASIRWAGPVGGGTIELAIGHGLEIGTPLEANR</sequence>
<dbReference type="EMBL" id="LAZR01043425">
    <property type="protein sequence ID" value="KKL07111.1"/>
    <property type="molecule type" value="Genomic_DNA"/>
</dbReference>
<gene>
    <name evidence="1" type="ORF">LCGC14_2589290</name>
</gene>
<protein>
    <submittedName>
        <fullName evidence="1">Uncharacterized protein</fullName>
    </submittedName>
</protein>
<organism evidence="1">
    <name type="scientific">marine sediment metagenome</name>
    <dbReference type="NCBI Taxonomy" id="412755"/>
    <lineage>
        <taxon>unclassified sequences</taxon>
        <taxon>metagenomes</taxon>
        <taxon>ecological metagenomes</taxon>
    </lineage>
</organism>
<accession>A0A0F9CN64</accession>